<dbReference type="PANTHER" id="PTHR31252:SF11">
    <property type="entry name" value="DUF4419 DOMAIN-CONTAINING PROTEIN"/>
    <property type="match status" value="1"/>
</dbReference>
<proteinExistence type="predicted"/>
<dbReference type="Pfam" id="PF14388">
    <property type="entry name" value="DUF4419"/>
    <property type="match status" value="1"/>
</dbReference>
<dbReference type="InterPro" id="IPR025533">
    <property type="entry name" value="DUF4419"/>
</dbReference>
<evidence type="ECO:0000313" key="2">
    <source>
        <dbReference type="Proteomes" id="UP000789405"/>
    </source>
</evidence>
<dbReference type="Proteomes" id="UP000789405">
    <property type="component" value="Unassembled WGS sequence"/>
</dbReference>
<evidence type="ECO:0000313" key="1">
    <source>
        <dbReference type="EMBL" id="CAG8684225.1"/>
    </source>
</evidence>
<dbReference type="OrthoDB" id="9978173at2759"/>
<comment type="caution">
    <text evidence="1">The sequence shown here is derived from an EMBL/GenBank/DDBJ whole genome shotgun (WGS) entry which is preliminary data.</text>
</comment>
<dbReference type="PANTHER" id="PTHR31252">
    <property type="entry name" value="DUF4419 DOMAIN-CONTAINING PROTEIN"/>
    <property type="match status" value="1"/>
</dbReference>
<reference evidence="1" key="1">
    <citation type="submission" date="2021-06" db="EMBL/GenBank/DDBJ databases">
        <authorList>
            <person name="Kallberg Y."/>
            <person name="Tangrot J."/>
            <person name="Rosling A."/>
        </authorList>
    </citation>
    <scope>NUCLEOTIDE SEQUENCE</scope>
    <source>
        <strain evidence="1">MA453B</strain>
    </source>
</reference>
<accession>A0A9N9HF49</accession>
<name>A0A9N9HF49_9GLOM</name>
<dbReference type="AlphaFoldDB" id="A0A9N9HF49"/>
<sequence>MQFFDNYPTSLTVVLLDAVKAYFEYEVYTLCGIPKVTLEETLEDWMKLQEKVINLRELNLELDFWLDRLEPVLWNLVATYHDEIDHDFWGRIIKIDEVHSSGGGTLVSRWLMNFFPYNQAGRPLTTNSVIRIQNIPDSIVGVLFLLDELKSKFMAGFIGANQEILEGSDSEFVVSPVIGWSIIDNPNDSDESSE</sequence>
<keyword evidence="2" id="KW-1185">Reference proteome</keyword>
<protein>
    <submittedName>
        <fullName evidence="1">12672_t:CDS:1</fullName>
    </submittedName>
</protein>
<dbReference type="EMBL" id="CAJVPY010007689">
    <property type="protein sequence ID" value="CAG8684225.1"/>
    <property type="molecule type" value="Genomic_DNA"/>
</dbReference>
<organism evidence="1 2">
    <name type="scientific">Dentiscutata erythropus</name>
    <dbReference type="NCBI Taxonomy" id="1348616"/>
    <lineage>
        <taxon>Eukaryota</taxon>
        <taxon>Fungi</taxon>
        <taxon>Fungi incertae sedis</taxon>
        <taxon>Mucoromycota</taxon>
        <taxon>Glomeromycotina</taxon>
        <taxon>Glomeromycetes</taxon>
        <taxon>Diversisporales</taxon>
        <taxon>Gigasporaceae</taxon>
        <taxon>Dentiscutata</taxon>
    </lineage>
</organism>
<gene>
    <name evidence="1" type="ORF">DERYTH_LOCUS11995</name>
</gene>